<dbReference type="Gene3D" id="1.10.10.10">
    <property type="entry name" value="Winged helix-like DNA-binding domain superfamily/Winged helix DNA-binding domain"/>
    <property type="match status" value="1"/>
</dbReference>
<feature type="domain" description="HTH lysR-type" evidence="5">
    <location>
        <begin position="17"/>
        <end position="74"/>
    </location>
</feature>
<evidence type="ECO:0000313" key="6">
    <source>
        <dbReference type="EMBL" id="QPT41412.1"/>
    </source>
</evidence>
<accession>A0A7T3EVN5</accession>
<protein>
    <submittedName>
        <fullName evidence="6">LysR family transcriptional regulator</fullName>
    </submittedName>
</protein>
<dbReference type="PANTHER" id="PTHR30537:SF26">
    <property type="entry name" value="GLYCINE CLEAVAGE SYSTEM TRANSCRIPTIONAL ACTIVATOR"/>
    <property type="match status" value="1"/>
</dbReference>
<dbReference type="SUPFAM" id="SSF46785">
    <property type="entry name" value="Winged helix' DNA-binding domain"/>
    <property type="match status" value="1"/>
</dbReference>
<dbReference type="InterPro" id="IPR036388">
    <property type="entry name" value="WH-like_DNA-bd_sf"/>
</dbReference>
<keyword evidence="2" id="KW-0805">Transcription regulation</keyword>
<evidence type="ECO:0000256" key="4">
    <source>
        <dbReference type="ARBA" id="ARBA00023163"/>
    </source>
</evidence>
<evidence type="ECO:0000313" key="7">
    <source>
        <dbReference type="Proteomes" id="UP000594903"/>
    </source>
</evidence>
<dbReference type="PRINTS" id="PR00039">
    <property type="entry name" value="HTHLYSR"/>
</dbReference>
<proteinExistence type="inferred from homology"/>
<keyword evidence="3" id="KW-0238">DNA-binding</keyword>
<comment type="similarity">
    <text evidence="1">Belongs to the LysR transcriptional regulatory family.</text>
</comment>
<dbReference type="PANTHER" id="PTHR30537">
    <property type="entry name" value="HTH-TYPE TRANSCRIPTIONAL REGULATOR"/>
    <property type="match status" value="1"/>
</dbReference>
<dbReference type="EMBL" id="CP065725">
    <property type="protein sequence ID" value="QPT41412.1"/>
    <property type="molecule type" value="Genomic_DNA"/>
</dbReference>
<dbReference type="SUPFAM" id="SSF53850">
    <property type="entry name" value="Periplasmic binding protein-like II"/>
    <property type="match status" value="1"/>
</dbReference>
<evidence type="ECO:0000256" key="3">
    <source>
        <dbReference type="ARBA" id="ARBA00023125"/>
    </source>
</evidence>
<dbReference type="Pfam" id="PF03466">
    <property type="entry name" value="LysR_substrate"/>
    <property type="match status" value="1"/>
</dbReference>
<dbReference type="PROSITE" id="PS50931">
    <property type="entry name" value="HTH_LYSR"/>
    <property type="match status" value="1"/>
</dbReference>
<gene>
    <name evidence="6" type="ORF">I6G29_09600</name>
</gene>
<dbReference type="Pfam" id="PF00126">
    <property type="entry name" value="HTH_1"/>
    <property type="match status" value="1"/>
</dbReference>
<sequence>MVINTCIKLMNYRHLTPSMSLLLIFESAARHQSFVRAAEELSLSQSAISRQIRQLEAHLDVTLFERVGRSVRLTDLGEQYAATVHEALDKIRGATLQVMSKARGAGSLSLAILPTFASKWVLPNLHAFYELYPSATINIQSRIGQIDFNAEDIDAAIIVSRAKPSAPELMSHLIAKEYLVAVANKRESTSEVMAPDYATGSLLLSVSSHPSAWSDWFSHYGLDHRQISLGPSFEVTAHLIQAVSVGIGLGIVPEQFVRDELQQGSLVAVGEPIPSPRNYYLIYPRRLASSPTLQQFSEWILSNDFS</sequence>
<dbReference type="InterPro" id="IPR036390">
    <property type="entry name" value="WH_DNA-bd_sf"/>
</dbReference>
<evidence type="ECO:0000256" key="2">
    <source>
        <dbReference type="ARBA" id="ARBA00023015"/>
    </source>
</evidence>
<dbReference type="InterPro" id="IPR000847">
    <property type="entry name" value="LysR_HTH_N"/>
</dbReference>
<dbReference type="Proteomes" id="UP000594903">
    <property type="component" value="Chromosome"/>
</dbReference>
<evidence type="ECO:0000259" key="5">
    <source>
        <dbReference type="PROSITE" id="PS50931"/>
    </source>
</evidence>
<name>A0A7T3EVN5_9BURK</name>
<reference evidence="6 7" key="1">
    <citation type="submission" date="2020-12" db="EMBL/GenBank/DDBJ databases">
        <title>FDA dAtabase for Regulatory Grade micrObial Sequences (FDA-ARGOS): Supporting development and validation of Infectious Disease Dx tests.</title>
        <authorList>
            <person name="Sproer C."/>
            <person name="Gronow S."/>
            <person name="Severitt S."/>
            <person name="Schroder I."/>
            <person name="Tallon L."/>
            <person name="Sadzewicz L."/>
            <person name="Zhao X."/>
            <person name="Boylan J."/>
            <person name="Ott S."/>
            <person name="Bowen H."/>
            <person name="Vavikolanu K."/>
            <person name="Mehta A."/>
            <person name="Aluvathingal J."/>
            <person name="Nadendla S."/>
            <person name="Lowell S."/>
            <person name="Myers T."/>
            <person name="Yan Y."/>
            <person name="Sichtig H."/>
        </authorList>
    </citation>
    <scope>NUCLEOTIDE SEQUENCE [LARGE SCALE GENOMIC DNA]</scope>
    <source>
        <strain evidence="6 7">FDAARGOS_872</strain>
    </source>
</reference>
<evidence type="ECO:0000256" key="1">
    <source>
        <dbReference type="ARBA" id="ARBA00009437"/>
    </source>
</evidence>
<dbReference type="InterPro" id="IPR005119">
    <property type="entry name" value="LysR_subst-bd"/>
</dbReference>
<dbReference type="Gene3D" id="3.40.190.10">
    <property type="entry name" value="Periplasmic binding protein-like II"/>
    <property type="match status" value="2"/>
</dbReference>
<keyword evidence="4" id="KW-0804">Transcription</keyword>
<organism evidence="6 7">
    <name type="scientific">Oligella ureolytica</name>
    <dbReference type="NCBI Taxonomy" id="90244"/>
    <lineage>
        <taxon>Bacteria</taxon>
        <taxon>Pseudomonadati</taxon>
        <taxon>Pseudomonadota</taxon>
        <taxon>Betaproteobacteria</taxon>
        <taxon>Burkholderiales</taxon>
        <taxon>Alcaligenaceae</taxon>
        <taxon>Oligella</taxon>
    </lineage>
</organism>
<dbReference type="InterPro" id="IPR058163">
    <property type="entry name" value="LysR-type_TF_proteobact-type"/>
</dbReference>
<keyword evidence="7" id="KW-1185">Reference proteome</keyword>